<dbReference type="OrthoDB" id="9792137at2"/>
<dbReference type="EMBL" id="FOSW01000003">
    <property type="protein sequence ID" value="SFK70186.1"/>
    <property type="molecule type" value="Genomic_DNA"/>
</dbReference>
<feature type="domain" description="Fumarylacetoacetase-like C-terminal" evidence="2">
    <location>
        <begin position="111"/>
        <end position="269"/>
    </location>
</feature>
<dbReference type="Pfam" id="PF01557">
    <property type="entry name" value="FAA_hydrolase"/>
    <property type="match status" value="1"/>
</dbReference>
<evidence type="ECO:0000313" key="4">
    <source>
        <dbReference type="Proteomes" id="UP000199152"/>
    </source>
</evidence>
<keyword evidence="4" id="KW-1185">Reference proteome</keyword>
<proteinExistence type="predicted"/>
<dbReference type="AlphaFoldDB" id="A0A1I4BQE2"/>
<dbReference type="InterPro" id="IPR050772">
    <property type="entry name" value="Hydratase-Decarb/MhpD_sf"/>
</dbReference>
<dbReference type="SUPFAM" id="SSF56529">
    <property type="entry name" value="FAH"/>
    <property type="match status" value="1"/>
</dbReference>
<dbReference type="Proteomes" id="UP000199152">
    <property type="component" value="Unassembled WGS sequence"/>
</dbReference>
<gene>
    <name evidence="3" type="ORF">SAMN04488085_103123</name>
</gene>
<dbReference type="InParanoid" id="A0A1I4BQE2"/>
<evidence type="ECO:0000313" key="3">
    <source>
        <dbReference type="EMBL" id="SFK70186.1"/>
    </source>
</evidence>
<dbReference type="RefSeq" id="WP_091322205.1">
    <property type="nucleotide sequence ID" value="NZ_FOSW01000003.1"/>
</dbReference>
<dbReference type="GO" id="GO:0008684">
    <property type="term" value="F:2-oxopent-4-enoate hydratase activity"/>
    <property type="evidence" value="ECO:0007669"/>
    <property type="project" value="TreeGrafter"/>
</dbReference>
<dbReference type="FunCoup" id="A0A1I4BQE2">
    <property type="interactions" value="11"/>
</dbReference>
<organism evidence="3 4">
    <name type="scientific">Geodermatophilus ruber</name>
    <dbReference type="NCBI Taxonomy" id="504800"/>
    <lineage>
        <taxon>Bacteria</taxon>
        <taxon>Bacillati</taxon>
        <taxon>Actinomycetota</taxon>
        <taxon>Actinomycetes</taxon>
        <taxon>Geodermatophilales</taxon>
        <taxon>Geodermatophilaceae</taxon>
        <taxon>Geodermatophilus</taxon>
    </lineage>
</organism>
<dbReference type="GO" id="GO:0005737">
    <property type="term" value="C:cytoplasm"/>
    <property type="evidence" value="ECO:0007669"/>
    <property type="project" value="TreeGrafter"/>
</dbReference>
<dbReference type="PANTHER" id="PTHR30143:SF0">
    <property type="entry name" value="2-KETO-4-PENTENOATE HYDRATASE"/>
    <property type="match status" value="1"/>
</dbReference>
<name>A0A1I4BQE2_9ACTN</name>
<accession>A0A1I4BQE2</accession>
<sequence>MTHASTPPVSTQRDVVTQAAERLQTAAETGVPCVPVRDLIGTDDVELAYAVQRRLTERRLAAGARVVGRKIGLTSPAVQKQLGVDRPDFGVLFDDMDVSALPEVPSERLLQAKTEAEIAFVLGADLADGPLDAAQVRGAVAYAVAALEIVDSRIAGWDITFGDTVADNASSGLFIVGERRLTLAEFEPLDVAMTMRLGGELVSAGNGAACLGDPLNALAWLARTAAELGDPLRAGQVVLSGALGPMVATPPGSSVSADLGPLGSITATFSGRDRA</sequence>
<dbReference type="PANTHER" id="PTHR30143">
    <property type="entry name" value="ACID HYDRATASE"/>
    <property type="match status" value="1"/>
</dbReference>
<evidence type="ECO:0000256" key="1">
    <source>
        <dbReference type="ARBA" id="ARBA00023239"/>
    </source>
</evidence>
<dbReference type="Gene3D" id="3.90.850.10">
    <property type="entry name" value="Fumarylacetoacetase-like, C-terminal domain"/>
    <property type="match status" value="1"/>
</dbReference>
<dbReference type="InterPro" id="IPR011234">
    <property type="entry name" value="Fumarylacetoacetase-like_C"/>
</dbReference>
<keyword evidence="1" id="KW-0456">Lyase</keyword>
<protein>
    <submittedName>
        <fullName evidence="3">2-keto-4-pentenoate hydratase</fullName>
    </submittedName>
</protein>
<dbReference type="InterPro" id="IPR036663">
    <property type="entry name" value="Fumarylacetoacetase_C_sf"/>
</dbReference>
<dbReference type="STRING" id="504800.SAMN04488085_103123"/>
<evidence type="ECO:0000259" key="2">
    <source>
        <dbReference type="Pfam" id="PF01557"/>
    </source>
</evidence>
<reference evidence="3 4" key="1">
    <citation type="submission" date="2016-10" db="EMBL/GenBank/DDBJ databases">
        <authorList>
            <person name="de Groot N.N."/>
        </authorList>
    </citation>
    <scope>NUCLEOTIDE SEQUENCE [LARGE SCALE GENOMIC DNA]</scope>
    <source>
        <strain evidence="3 4">DSM 45317</strain>
    </source>
</reference>